<evidence type="ECO:0000256" key="1">
    <source>
        <dbReference type="ARBA" id="ARBA00000085"/>
    </source>
</evidence>
<dbReference type="EC" id="2.7.13.3" evidence="2"/>
<feature type="transmembrane region" description="Helical" evidence="7">
    <location>
        <begin position="140"/>
        <end position="162"/>
    </location>
</feature>
<evidence type="ECO:0000256" key="5">
    <source>
        <dbReference type="ARBA" id="ARBA00022777"/>
    </source>
</evidence>
<dbReference type="GO" id="GO:0005524">
    <property type="term" value="F:ATP binding"/>
    <property type="evidence" value="ECO:0007669"/>
    <property type="project" value="UniProtKB-KW"/>
</dbReference>
<proteinExistence type="predicted"/>
<evidence type="ECO:0000256" key="6">
    <source>
        <dbReference type="ARBA" id="ARBA00022840"/>
    </source>
</evidence>
<name>A0A432VVU5_9GAMM</name>
<dbReference type="PANTHER" id="PTHR44936">
    <property type="entry name" value="SENSOR PROTEIN CREC"/>
    <property type="match status" value="1"/>
</dbReference>
<sequence>MRDDQQATKLYIQFLYVVTLLVFIASAFFYRAEPEAGVDHFWLTLALFTVLTAVATVTEQRGTTTAQVLGLAVLWVIGLSHAGGVTSPVNALLLILLVVAFLQLRPIAAWGILAFILSAQGYFIVLLDQGAHGHSEHRDHYLGMGFTFILAAILLAITLRLMRNRLERSQQQLQKMRETQLRREQIVGLATASAQITHEIATPLAMLSLLHEELQESFDDNPAVHDMREPLARVKALLTDLRSVSQSLNQDELQKLPLQSVLKELKQHTALSMPTVPVNFAIDDSQNHLGVFVYGDRTLMPALLNLIRNAAHEVEQTGHGEVVIQSETRDNNWHLIIRNPNYSLTKERLAQLGQGRVVSQKGLGIGLLLSHATLERMGGTLEMLLLDNHDKNKHSLDASRSRGFVEQHVRMPLVK</sequence>
<feature type="transmembrane region" description="Helical" evidence="7">
    <location>
        <begin position="41"/>
        <end position="57"/>
    </location>
</feature>
<evidence type="ECO:0000256" key="4">
    <source>
        <dbReference type="ARBA" id="ARBA00022741"/>
    </source>
</evidence>
<dbReference type="SUPFAM" id="SSF55874">
    <property type="entry name" value="ATPase domain of HSP90 chaperone/DNA topoisomerase II/histidine kinase"/>
    <property type="match status" value="1"/>
</dbReference>
<reference evidence="9 10" key="1">
    <citation type="journal article" date="2011" name="Front. Microbiol.">
        <title>Genomic signatures of strain selection and enhancement in Bacillus atrophaeus var. globigii, a historical biowarfare simulant.</title>
        <authorList>
            <person name="Gibbons H.S."/>
            <person name="Broomall S.M."/>
            <person name="McNew L.A."/>
            <person name="Daligault H."/>
            <person name="Chapman C."/>
            <person name="Bruce D."/>
            <person name="Karavis M."/>
            <person name="Krepps M."/>
            <person name="McGregor P.A."/>
            <person name="Hong C."/>
            <person name="Park K.H."/>
            <person name="Akmal A."/>
            <person name="Feldman A."/>
            <person name="Lin J.S."/>
            <person name="Chang W.E."/>
            <person name="Higgs B.W."/>
            <person name="Demirev P."/>
            <person name="Lindquist J."/>
            <person name="Liem A."/>
            <person name="Fochler E."/>
            <person name="Read T.D."/>
            <person name="Tapia R."/>
            <person name="Johnson S."/>
            <person name="Bishop-Lilly K.A."/>
            <person name="Detter C."/>
            <person name="Han C."/>
            <person name="Sozhamannan S."/>
            <person name="Rosenzweig C.N."/>
            <person name="Skowronski E.W."/>
        </authorList>
    </citation>
    <scope>NUCLEOTIDE SEQUENCE [LARGE SCALE GENOMIC DNA]</scope>
    <source>
        <strain evidence="9 10">AK5</strain>
    </source>
</reference>
<dbReference type="OrthoDB" id="9785252at2"/>
<evidence type="ECO:0000256" key="3">
    <source>
        <dbReference type="ARBA" id="ARBA00022679"/>
    </source>
</evidence>
<feature type="transmembrane region" description="Helical" evidence="7">
    <location>
        <begin position="12"/>
        <end position="29"/>
    </location>
</feature>
<feature type="transmembrane region" description="Helical" evidence="7">
    <location>
        <begin position="107"/>
        <end position="128"/>
    </location>
</feature>
<comment type="catalytic activity">
    <reaction evidence="1">
        <text>ATP + protein L-histidine = ADP + protein N-phospho-L-histidine.</text>
        <dbReference type="EC" id="2.7.13.3"/>
    </reaction>
</comment>
<keyword evidence="3" id="KW-0808">Transferase</keyword>
<keyword evidence="10" id="KW-1185">Reference proteome</keyword>
<dbReference type="RefSeq" id="WP_126791872.1">
    <property type="nucleotide sequence ID" value="NZ_PIPI01000002.1"/>
</dbReference>
<evidence type="ECO:0000313" key="10">
    <source>
        <dbReference type="Proteomes" id="UP000288212"/>
    </source>
</evidence>
<dbReference type="Gene3D" id="3.30.565.10">
    <property type="entry name" value="Histidine kinase-like ATPase, C-terminal domain"/>
    <property type="match status" value="1"/>
</dbReference>
<evidence type="ECO:0000256" key="7">
    <source>
        <dbReference type="SAM" id="Phobius"/>
    </source>
</evidence>
<dbReference type="Proteomes" id="UP000288212">
    <property type="component" value="Unassembled WGS sequence"/>
</dbReference>
<protein>
    <recommendedName>
        <fullName evidence="2">histidine kinase</fullName>
        <ecNumber evidence="2">2.7.13.3</ecNumber>
    </recommendedName>
</protein>
<feature type="transmembrane region" description="Helical" evidence="7">
    <location>
        <begin position="69"/>
        <end position="101"/>
    </location>
</feature>
<evidence type="ECO:0000259" key="8">
    <source>
        <dbReference type="PROSITE" id="PS50109"/>
    </source>
</evidence>
<dbReference type="InterPro" id="IPR050980">
    <property type="entry name" value="2C_sensor_his_kinase"/>
</dbReference>
<keyword evidence="7" id="KW-1133">Transmembrane helix</keyword>
<dbReference type="EMBL" id="PIPI01000002">
    <property type="protein sequence ID" value="RUO20706.1"/>
    <property type="molecule type" value="Genomic_DNA"/>
</dbReference>
<keyword evidence="4" id="KW-0547">Nucleotide-binding</keyword>
<dbReference type="InterPro" id="IPR005467">
    <property type="entry name" value="His_kinase_dom"/>
</dbReference>
<keyword evidence="7" id="KW-0472">Membrane</keyword>
<dbReference type="AlphaFoldDB" id="A0A432VVU5"/>
<dbReference type="GO" id="GO:0000155">
    <property type="term" value="F:phosphorelay sensor kinase activity"/>
    <property type="evidence" value="ECO:0007669"/>
    <property type="project" value="TreeGrafter"/>
</dbReference>
<dbReference type="Gene3D" id="1.10.287.130">
    <property type="match status" value="1"/>
</dbReference>
<keyword evidence="7" id="KW-0812">Transmembrane</keyword>
<evidence type="ECO:0000313" key="9">
    <source>
        <dbReference type="EMBL" id="RUO20706.1"/>
    </source>
</evidence>
<keyword evidence="6" id="KW-0067">ATP-binding</keyword>
<dbReference type="GO" id="GO:0005886">
    <property type="term" value="C:plasma membrane"/>
    <property type="evidence" value="ECO:0007669"/>
    <property type="project" value="TreeGrafter"/>
</dbReference>
<dbReference type="InterPro" id="IPR036890">
    <property type="entry name" value="HATPase_C_sf"/>
</dbReference>
<accession>A0A432VVU5</accession>
<dbReference type="Pfam" id="PF02518">
    <property type="entry name" value="HATPase_c"/>
    <property type="match status" value="1"/>
</dbReference>
<dbReference type="InterPro" id="IPR003594">
    <property type="entry name" value="HATPase_dom"/>
</dbReference>
<dbReference type="PROSITE" id="PS50109">
    <property type="entry name" value="HIS_KIN"/>
    <property type="match status" value="1"/>
</dbReference>
<feature type="domain" description="Histidine kinase" evidence="8">
    <location>
        <begin position="195"/>
        <end position="383"/>
    </location>
</feature>
<organism evidence="9 10">
    <name type="scientific">Aliidiomarina haloalkalitolerans</name>
    <dbReference type="NCBI Taxonomy" id="859059"/>
    <lineage>
        <taxon>Bacteria</taxon>
        <taxon>Pseudomonadati</taxon>
        <taxon>Pseudomonadota</taxon>
        <taxon>Gammaproteobacteria</taxon>
        <taxon>Alteromonadales</taxon>
        <taxon>Idiomarinaceae</taxon>
        <taxon>Aliidiomarina</taxon>
    </lineage>
</organism>
<comment type="caution">
    <text evidence="9">The sequence shown here is derived from an EMBL/GenBank/DDBJ whole genome shotgun (WGS) entry which is preliminary data.</text>
</comment>
<evidence type="ECO:0000256" key="2">
    <source>
        <dbReference type="ARBA" id="ARBA00012438"/>
    </source>
</evidence>
<gene>
    <name evidence="9" type="ORF">CWE06_05200</name>
</gene>
<dbReference type="PANTHER" id="PTHR44936:SF10">
    <property type="entry name" value="SENSOR PROTEIN RSTB"/>
    <property type="match status" value="1"/>
</dbReference>
<keyword evidence="5" id="KW-0418">Kinase</keyword>